<evidence type="ECO:0000256" key="1">
    <source>
        <dbReference type="ARBA" id="ARBA00004141"/>
    </source>
</evidence>
<keyword evidence="9" id="KW-1185">Reference proteome</keyword>
<keyword evidence="4 6" id="KW-1133">Transmembrane helix</keyword>
<evidence type="ECO:0000256" key="3">
    <source>
        <dbReference type="ARBA" id="ARBA00022692"/>
    </source>
</evidence>
<feature type="transmembrane region" description="Helical" evidence="6">
    <location>
        <begin position="278"/>
        <end position="295"/>
    </location>
</feature>
<dbReference type="InterPro" id="IPR050638">
    <property type="entry name" value="AA-Vitamin_Transporters"/>
</dbReference>
<dbReference type="RefSeq" id="WP_097109152.1">
    <property type="nucleotide sequence ID" value="NZ_OCPC01000006.1"/>
</dbReference>
<accession>A0A286IH41</accession>
<evidence type="ECO:0000313" key="8">
    <source>
        <dbReference type="EMBL" id="SOE18679.1"/>
    </source>
</evidence>
<proteinExistence type="inferred from homology"/>
<dbReference type="InterPro" id="IPR037185">
    <property type="entry name" value="EmrE-like"/>
</dbReference>
<evidence type="ECO:0000256" key="4">
    <source>
        <dbReference type="ARBA" id="ARBA00022989"/>
    </source>
</evidence>
<protein>
    <submittedName>
        <fullName evidence="8">Threonine/homoserine efflux transporter RhtA</fullName>
    </submittedName>
</protein>
<feature type="transmembrane region" description="Helical" evidence="6">
    <location>
        <begin position="191"/>
        <end position="210"/>
    </location>
</feature>
<gene>
    <name evidence="8" type="ORF">SAMN05877838_3615</name>
</gene>
<dbReference type="Proteomes" id="UP000219465">
    <property type="component" value="Unassembled WGS sequence"/>
</dbReference>
<evidence type="ECO:0000256" key="5">
    <source>
        <dbReference type="ARBA" id="ARBA00023136"/>
    </source>
</evidence>
<name>A0A286IH41_9HYPH</name>
<feature type="transmembrane region" description="Helical" evidence="6">
    <location>
        <begin position="165"/>
        <end position="184"/>
    </location>
</feature>
<feature type="transmembrane region" description="Helical" evidence="6">
    <location>
        <begin position="222"/>
        <end position="241"/>
    </location>
</feature>
<feature type="transmembrane region" description="Helical" evidence="6">
    <location>
        <begin position="75"/>
        <end position="96"/>
    </location>
</feature>
<feature type="domain" description="EamA" evidence="7">
    <location>
        <begin position="162"/>
        <end position="295"/>
    </location>
</feature>
<evidence type="ECO:0000256" key="2">
    <source>
        <dbReference type="ARBA" id="ARBA00007362"/>
    </source>
</evidence>
<comment type="subcellular location">
    <subcellularLocation>
        <location evidence="1">Membrane</location>
        <topology evidence="1">Multi-pass membrane protein</topology>
    </subcellularLocation>
</comment>
<dbReference type="InterPro" id="IPR000620">
    <property type="entry name" value="EamA_dom"/>
</dbReference>
<evidence type="ECO:0000259" key="7">
    <source>
        <dbReference type="Pfam" id="PF00892"/>
    </source>
</evidence>
<reference evidence="9" key="1">
    <citation type="submission" date="2017-08" db="EMBL/GenBank/DDBJ databases">
        <authorList>
            <person name="Varghese N."/>
            <person name="Submissions S."/>
        </authorList>
    </citation>
    <scope>NUCLEOTIDE SEQUENCE [LARGE SCALE GENOMIC DNA]</scope>
    <source>
        <strain evidence="9">KCTC 23107</strain>
    </source>
</reference>
<dbReference type="GO" id="GO:0016020">
    <property type="term" value="C:membrane"/>
    <property type="evidence" value="ECO:0007669"/>
    <property type="project" value="UniProtKB-SubCell"/>
</dbReference>
<keyword evidence="5 6" id="KW-0472">Membrane</keyword>
<feature type="domain" description="EamA" evidence="7">
    <location>
        <begin position="18"/>
        <end position="148"/>
    </location>
</feature>
<dbReference type="PANTHER" id="PTHR32322">
    <property type="entry name" value="INNER MEMBRANE TRANSPORTER"/>
    <property type="match status" value="1"/>
</dbReference>
<organism evidence="8 9">
    <name type="scientific">Hoeflea halophila</name>
    <dbReference type="NCBI Taxonomy" id="714899"/>
    <lineage>
        <taxon>Bacteria</taxon>
        <taxon>Pseudomonadati</taxon>
        <taxon>Pseudomonadota</taxon>
        <taxon>Alphaproteobacteria</taxon>
        <taxon>Hyphomicrobiales</taxon>
        <taxon>Rhizobiaceae</taxon>
        <taxon>Hoeflea</taxon>
    </lineage>
</organism>
<feature type="transmembrane region" description="Helical" evidence="6">
    <location>
        <begin position="134"/>
        <end position="153"/>
    </location>
</feature>
<feature type="transmembrane region" description="Helical" evidence="6">
    <location>
        <begin position="43"/>
        <end position="63"/>
    </location>
</feature>
<dbReference type="AlphaFoldDB" id="A0A286IH41"/>
<dbReference type="SUPFAM" id="SSF103481">
    <property type="entry name" value="Multidrug resistance efflux transporter EmrE"/>
    <property type="match status" value="2"/>
</dbReference>
<feature type="transmembrane region" description="Helical" evidence="6">
    <location>
        <begin position="102"/>
        <end position="122"/>
    </location>
</feature>
<dbReference type="Pfam" id="PF00892">
    <property type="entry name" value="EamA"/>
    <property type="match status" value="2"/>
</dbReference>
<feature type="transmembrane region" description="Helical" evidence="6">
    <location>
        <begin position="253"/>
        <end position="272"/>
    </location>
</feature>
<comment type="similarity">
    <text evidence="2">Belongs to the EamA transporter family.</text>
</comment>
<dbReference type="EMBL" id="OCPC01000006">
    <property type="protein sequence ID" value="SOE18679.1"/>
    <property type="molecule type" value="Genomic_DNA"/>
</dbReference>
<evidence type="ECO:0000313" key="9">
    <source>
        <dbReference type="Proteomes" id="UP000219465"/>
    </source>
</evidence>
<dbReference type="OrthoDB" id="9810556at2"/>
<dbReference type="PANTHER" id="PTHR32322:SF2">
    <property type="entry name" value="EAMA DOMAIN-CONTAINING PROTEIN"/>
    <property type="match status" value="1"/>
</dbReference>
<evidence type="ECO:0000256" key="6">
    <source>
        <dbReference type="SAM" id="Phobius"/>
    </source>
</evidence>
<feature type="transmembrane region" description="Helical" evidence="6">
    <location>
        <begin position="16"/>
        <end position="37"/>
    </location>
</feature>
<sequence>MSQPSPAIREPNRLDLGLMVMTSLMLASGFIAVRVAVPETGPVSLAAIRVGIGFLVLLPYAIWRGMVWPASPSQWMLISGMALLNVVAPFILIGWASQSVEASVLSLLMGTGPFLALIGSHLMTDDDRLTRRKLVSVLLGFSGILVLVGPSVFNGLSGNSLMGQLAALGASFCYVAAGLLIRRITIPPVRLAGLALAIGSVVLVPLALITEGLPTGAYSGPVIGALIFLGLFPTGIAYILRFSLIRTVGYTRFSLSINLIPVFGVALGVLILDEPLSVGLVAALVLVLAGLYVSSGKTPAQNAG</sequence>
<keyword evidence="3 6" id="KW-0812">Transmembrane</keyword>